<feature type="transmembrane region" description="Helical" evidence="1">
    <location>
        <begin position="110"/>
        <end position="133"/>
    </location>
</feature>
<dbReference type="AlphaFoldDB" id="A0A9W6B945"/>
<proteinExistence type="predicted"/>
<evidence type="ECO:0000256" key="1">
    <source>
        <dbReference type="SAM" id="Phobius"/>
    </source>
</evidence>
<dbReference type="InterPro" id="IPR000073">
    <property type="entry name" value="AB_hydrolase_1"/>
</dbReference>
<keyword evidence="4" id="KW-1185">Reference proteome</keyword>
<dbReference type="SUPFAM" id="SSF53474">
    <property type="entry name" value="alpha/beta-Hydrolases"/>
    <property type="match status" value="1"/>
</dbReference>
<dbReference type="PANTHER" id="PTHR43798">
    <property type="entry name" value="MONOACYLGLYCEROL LIPASE"/>
    <property type="match status" value="1"/>
</dbReference>
<evidence type="ECO:0000313" key="3">
    <source>
        <dbReference type="EMBL" id="GLB53879.1"/>
    </source>
</evidence>
<dbReference type="InterPro" id="IPR050266">
    <property type="entry name" value="AB_hydrolase_sf"/>
</dbReference>
<sequence length="276" mass="32178">MLGYTILKNDSTSQWLTLVHGASASASIWKYQIEFFKKYYNIVILDFNGYTENDFNLNGSHIYSIEFIAKEVIELLDKEQIKSSHFVGASLGNLIIRQILEEYPEMVNGVVMTSAILNINFMFSMVLYAFLFLGRFVPHKYLYSVSVAVSFPMPCNKLTRELFLGTKELFSKEMYRLWLRMAKENFALMHFFNLVGLRSEVLFINGNQDYMFLPFVKKFVKENDSAKLKIIEKSGHGVNIDKKDIYNKAVLTYLRRVESKRRVNQGVYESQVDYLK</sequence>
<accession>A0A9W6B945</accession>
<protein>
    <submittedName>
        <fullName evidence="3">Alpha/beta hydrolase</fullName>
    </submittedName>
</protein>
<keyword evidence="1" id="KW-0472">Membrane</keyword>
<feature type="domain" description="AB hydrolase-1" evidence="2">
    <location>
        <begin position="16"/>
        <end position="242"/>
    </location>
</feature>
<keyword evidence="3" id="KW-0378">Hydrolase</keyword>
<dbReference type="Gene3D" id="3.40.50.1820">
    <property type="entry name" value="alpha/beta hydrolase"/>
    <property type="match status" value="1"/>
</dbReference>
<dbReference type="EMBL" id="BRVP01000026">
    <property type="protein sequence ID" value="GLB53879.1"/>
    <property type="molecule type" value="Genomic_DNA"/>
</dbReference>
<dbReference type="Proteomes" id="UP001143545">
    <property type="component" value="Unassembled WGS sequence"/>
</dbReference>
<evidence type="ECO:0000313" key="4">
    <source>
        <dbReference type="Proteomes" id="UP001143545"/>
    </source>
</evidence>
<dbReference type="RefSeq" id="WP_281756155.1">
    <property type="nucleotide sequence ID" value="NZ_BRVP01000026.1"/>
</dbReference>
<reference evidence="3" key="1">
    <citation type="submission" date="2022-07" db="EMBL/GenBank/DDBJ databases">
        <title>Taxonomy of Novel Oxalotrophic and Methylotrophic Bacteria.</title>
        <authorList>
            <person name="Sahin N."/>
            <person name="Tani A."/>
        </authorList>
    </citation>
    <scope>NUCLEOTIDE SEQUENCE</scope>
    <source>
        <strain evidence="3">AM327</strain>
    </source>
</reference>
<dbReference type="GO" id="GO:0016787">
    <property type="term" value="F:hydrolase activity"/>
    <property type="evidence" value="ECO:0007669"/>
    <property type="project" value="UniProtKB-KW"/>
</dbReference>
<organism evidence="3 4">
    <name type="scientific">Neptunitalea chrysea</name>
    <dbReference type="NCBI Taxonomy" id="1647581"/>
    <lineage>
        <taxon>Bacteria</taxon>
        <taxon>Pseudomonadati</taxon>
        <taxon>Bacteroidota</taxon>
        <taxon>Flavobacteriia</taxon>
        <taxon>Flavobacteriales</taxon>
        <taxon>Flavobacteriaceae</taxon>
        <taxon>Neptunitalea</taxon>
    </lineage>
</organism>
<keyword evidence="1" id="KW-0812">Transmembrane</keyword>
<dbReference type="InterPro" id="IPR029058">
    <property type="entry name" value="AB_hydrolase_fold"/>
</dbReference>
<gene>
    <name evidence="3" type="ORF">NBRC110019_29200</name>
</gene>
<name>A0A9W6B945_9FLAO</name>
<comment type="caution">
    <text evidence="3">The sequence shown here is derived from an EMBL/GenBank/DDBJ whole genome shotgun (WGS) entry which is preliminary data.</text>
</comment>
<dbReference type="Pfam" id="PF00561">
    <property type="entry name" value="Abhydrolase_1"/>
    <property type="match status" value="1"/>
</dbReference>
<evidence type="ECO:0000259" key="2">
    <source>
        <dbReference type="Pfam" id="PF00561"/>
    </source>
</evidence>
<keyword evidence="1" id="KW-1133">Transmembrane helix</keyword>